<evidence type="ECO:0000313" key="3">
    <source>
        <dbReference type="WBParaSite" id="nRc.2.0.1.t06481-RA"/>
    </source>
</evidence>
<feature type="region of interest" description="Disordered" evidence="1">
    <location>
        <begin position="1"/>
        <end position="32"/>
    </location>
</feature>
<proteinExistence type="predicted"/>
<evidence type="ECO:0000313" key="2">
    <source>
        <dbReference type="Proteomes" id="UP000887565"/>
    </source>
</evidence>
<dbReference type="WBParaSite" id="nRc.2.0.1.t06481-RA">
    <property type="protein sequence ID" value="nRc.2.0.1.t06481-RA"/>
    <property type="gene ID" value="nRc.2.0.1.g06481"/>
</dbReference>
<sequence>MSKSSSSAGSTSVAEVGRSSSSSASQGGPVADVGSRVACEGRLSESGSGVAIGAVPHTVVEGRMRCWIEVLSVAKQQIVNISLFGGGTR</sequence>
<keyword evidence="2" id="KW-1185">Reference proteome</keyword>
<organism evidence="2 3">
    <name type="scientific">Romanomermis culicivorax</name>
    <name type="common">Nematode worm</name>
    <dbReference type="NCBI Taxonomy" id="13658"/>
    <lineage>
        <taxon>Eukaryota</taxon>
        <taxon>Metazoa</taxon>
        <taxon>Ecdysozoa</taxon>
        <taxon>Nematoda</taxon>
        <taxon>Enoplea</taxon>
        <taxon>Dorylaimia</taxon>
        <taxon>Mermithida</taxon>
        <taxon>Mermithoidea</taxon>
        <taxon>Mermithidae</taxon>
        <taxon>Romanomermis</taxon>
    </lineage>
</organism>
<evidence type="ECO:0000256" key="1">
    <source>
        <dbReference type="SAM" id="MobiDB-lite"/>
    </source>
</evidence>
<dbReference type="Proteomes" id="UP000887565">
    <property type="component" value="Unplaced"/>
</dbReference>
<accession>A0A915HYZ0</accession>
<reference evidence="3" key="1">
    <citation type="submission" date="2022-11" db="UniProtKB">
        <authorList>
            <consortium name="WormBaseParasite"/>
        </authorList>
    </citation>
    <scope>IDENTIFICATION</scope>
</reference>
<dbReference type="AlphaFoldDB" id="A0A915HYZ0"/>
<name>A0A915HYZ0_ROMCU</name>
<feature type="compositionally biased region" description="Low complexity" evidence="1">
    <location>
        <begin position="1"/>
        <end position="31"/>
    </location>
</feature>
<protein>
    <submittedName>
        <fullName evidence="3">Uncharacterized protein</fullName>
    </submittedName>
</protein>